<evidence type="ECO:0000313" key="2">
    <source>
        <dbReference type="EMBL" id="MDT0378185.1"/>
    </source>
</evidence>
<comment type="caution">
    <text evidence="2">The sequence shown here is derived from an EMBL/GenBank/DDBJ whole genome shotgun (WGS) entry which is preliminary data.</text>
</comment>
<feature type="region of interest" description="Disordered" evidence="1">
    <location>
        <begin position="90"/>
        <end position="141"/>
    </location>
</feature>
<feature type="compositionally biased region" description="Basic residues" evidence="1">
    <location>
        <begin position="132"/>
        <end position="141"/>
    </location>
</feature>
<feature type="region of interest" description="Disordered" evidence="1">
    <location>
        <begin position="1"/>
        <end position="20"/>
    </location>
</feature>
<evidence type="ECO:0000256" key="1">
    <source>
        <dbReference type="SAM" id="MobiDB-lite"/>
    </source>
</evidence>
<feature type="non-terminal residue" evidence="2">
    <location>
        <position position="1"/>
    </location>
</feature>
<accession>A0ABU2NMH4</accession>
<keyword evidence="3" id="KW-1185">Reference proteome</keyword>
<reference evidence="3" key="1">
    <citation type="submission" date="2023-07" db="EMBL/GenBank/DDBJ databases">
        <title>30 novel species of actinomycetes from the DSMZ collection.</title>
        <authorList>
            <person name="Nouioui I."/>
        </authorList>
    </citation>
    <scope>NUCLEOTIDE SEQUENCE [LARGE SCALE GENOMIC DNA]</scope>
    <source>
        <strain evidence="3">DSM 42041</strain>
    </source>
</reference>
<evidence type="ECO:0000313" key="3">
    <source>
        <dbReference type="Proteomes" id="UP001183414"/>
    </source>
</evidence>
<protein>
    <submittedName>
        <fullName evidence="2">Uncharacterized protein</fullName>
    </submittedName>
</protein>
<sequence length="141" mass="14940">PPHPDPAGGPADGPTTRPASPEAVALLTALGTRDPRLTFSRREIARLAPGVDTWLASGVRPARITSTLTSDLPESFRTRPAAVLAWRLAELQPAPSPEPPPPTPTLAPLQNCPDCDRAHRSPTPGPCPLCTHNRRHPSPQG</sequence>
<dbReference type="EMBL" id="JAVREQ010000002">
    <property type="protein sequence ID" value="MDT0378185.1"/>
    <property type="molecule type" value="Genomic_DNA"/>
</dbReference>
<feature type="compositionally biased region" description="Low complexity" evidence="1">
    <location>
        <begin position="8"/>
        <end position="19"/>
    </location>
</feature>
<feature type="compositionally biased region" description="Pro residues" evidence="1">
    <location>
        <begin position="94"/>
        <end position="105"/>
    </location>
</feature>
<dbReference type="Proteomes" id="UP001183414">
    <property type="component" value="Unassembled WGS sequence"/>
</dbReference>
<gene>
    <name evidence="2" type="ORF">RM572_05260</name>
</gene>
<organism evidence="2 3">
    <name type="scientific">Streptomyces hazeniae</name>
    <dbReference type="NCBI Taxonomy" id="3075538"/>
    <lineage>
        <taxon>Bacteria</taxon>
        <taxon>Bacillati</taxon>
        <taxon>Actinomycetota</taxon>
        <taxon>Actinomycetes</taxon>
        <taxon>Kitasatosporales</taxon>
        <taxon>Streptomycetaceae</taxon>
        <taxon>Streptomyces</taxon>
    </lineage>
</organism>
<name>A0ABU2NMH4_9ACTN</name>
<proteinExistence type="predicted"/>